<keyword evidence="3" id="KW-1185">Reference proteome</keyword>
<evidence type="ECO:0000256" key="1">
    <source>
        <dbReference type="SAM" id="Phobius"/>
    </source>
</evidence>
<sequence length="95" mass="10489">MFHTSPSLNQLLVLFVLVVGASGWLARTGPGSRRKMSDVCDQLECERTDLALVPILCPSNPRILSMLFEVLLTHAADHSNSIPEMRRIASHTTAF</sequence>
<proteinExistence type="predicted"/>
<dbReference type="GeneID" id="85458318"/>
<dbReference type="EMBL" id="JAHMHR010000004">
    <property type="protein sequence ID" value="KAK1691626.1"/>
    <property type="molecule type" value="Genomic_DNA"/>
</dbReference>
<dbReference type="Proteomes" id="UP001224890">
    <property type="component" value="Unassembled WGS sequence"/>
</dbReference>
<evidence type="ECO:0000313" key="3">
    <source>
        <dbReference type="Proteomes" id="UP001224890"/>
    </source>
</evidence>
<dbReference type="RefSeq" id="XP_060435321.1">
    <property type="nucleotide sequence ID" value="XM_060573792.1"/>
</dbReference>
<keyword evidence="1" id="KW-0812">Transmembrane</keyword>
<comment type="caution">
    <text evidence="2">The sequence shown here is derived from an EMBL/GenBank/DDBJ whole genome shotgun (WGS) entry which is preliminary data.</text>
</comment>
<evidence type="ECO:0000313" key="2">
    <source>
        <dbReference type="EMBL" id="KAK1691626.1"/>
    </source>
</evidence>
<organism evidence="2 3">
    <name type="scientific">Colletotrichum godetiae</name>
    <dbReference type="NCBI Taxonomy" id="1209918"/>
    <lineage>
        <taxon>Eukaryota</taxon>
        <taxon>Fungi</taxon>
        <taxon>Dikarya</taxon>
        <taxon>Ascomycota</taxon>
        <taxon>Pezizomycotina</taxon>
        <taxon>Sordariomycetes</taxon>
        <taxon>Hypocreomycetidae</taxon>
        <taxon>Glomerellales</taxon>
        <taxon>Glomerellaceae</taxon>
        <taxon>Colletotrichum</taxon>
        <taxon>Colletotrichum acutatum species complex</taxon>
    </lineage>
</organism>
<dbReference type="AlphaFoldDB" id="A0AAJ0AWF4"/>
<keyword evidence="1" id="KW-1133">Transmembrane helix</keyword>
<accession>A0AAJ0AWF4</accession>
<protein>
    <submittedName>
        <fullName evidence="2">Uncharacterized protein</fullName>
    </submittedName>
</protein>
<gene>
    <name evidence="2" type="ORF">BDP55DRAFT_647568</name>
</gene>
<name>A0AAJ0AWF4_9PEZI</name>
<keyword evidence="1" id="KW-0472">Membrane</keyword>
<reference evidence="2" key="1">
    <citation type="submission" date="2021-06" db="EMBL/GenBank/DDBJ databases">
        <title>Comparative genomics, transcriptomics and evolutionary studies reveal genomic signatures of adaptation to plant cell wall in hemibiotrophic fungi.</title>
        <authorList>
            <consortium name="DOE Joint Genome Institute"/>
            <person name="Baroncelli R."/>
            <person name="Diaz J.F."/>
            <person name="Benocci T."/>
            <person name="Peng M."/>
            <person name="Battaglia E."/>
            <person name="Haridas S."/>
            <person name="Andreopoulos W."/>
            <person name="Labutti K."/>
            <person name="Pangilinan J."/>
            <person name="Floch G.L."/>
            <person name="Makela M.R."/>
            <person name="Henrissat B."/>
            <person name="Grigoriev I.V."/>
            <person name="Crouch J.A."/>
            <person name="De Vries R.P."/>
            <person name="Sukno S.A."/>
            <person name="Thon M.R."/>
        </authorList>
    </citation>
    <scope>NUCLEOTIDE SEQUENCE</scope>
    <source>
        <strain evidence="2">CBS 193.32</strain>
    </source>
</reference>
<feature type="transmembrane region" description="Helical" evidence="1">
    <location>
        <begin position="6"/>
        <end position="26"/>
    </location>
</feature>